<name>A7EGI6_SCLS1</name>
<accession>A7EGI6</accession>
<dbReference type="HOGENOM" id="CLU_2321762_0_0_1"/>
<proteinExistence type="predicted"/>
<dbReference type="RefSeq" id="XP_001594620.1">
    <property type="nucleotide sequence ID" value="XM_001594570.1"/>
</dbReference>
<sequence>MLEAFQTRHYATYMQVNENLSEECALRLGSPDQGRSDGVILSFLNAVVTSRIAKLSRELYSSVENLAAMLGSQNQWFRQSPFSVRLRHSGFNKYRHLSL</sequence>
<dbReference type="AlphaFoldDB" id="A7EGI6"/>
<dbReference type="EMBL" id="CH476625">
    <property type="protein sequence ID" value="EDO01952.1"/>
    <property type="molecule type" value="Genomic_DNA"/>
</dbReference>
<evidence type="ECO:0000313" key="2">
    <source>
        <dbReference type="Proteomes" id="UP000001312"/>
    </source>
</evidence>
<reference evidence="2" key="1">
    <citation type="journal article" date="2011" name="PLoS Genet.">
        <title>Genomic analysis of the necrotrophic fungal pathogens Sclerotinia sclerotiorum and Botrytis cinerea.</title>
        <authorList>
            <person name="Amselem J."/>
            <person name="Cuomo C.A."/>
            <person name="van Kan J.A."/>
            <person name="Viaud M."/>
            <person name="Benito E.P."/>
            <person name="Couloux A."/>
            <person name="Coutinho P.M."/>
            <person name="de Vries R.P."/>
            <person name="Dyer P.S."/>
            <person name="Fillinger S."/>
            <person name="Fournier E."/>
            <person name="Gout L."/>
            <person name="Hahn M."/>
            <person name="Kohn L."/>
            <person name="Lapalu N."/>
            <person name="Plummer K.M."/>
            <person name="Pradier J.M."/>
            <person name="Quevillon E."/>
            <person name="Sharon A."/>
            <person name="Simon A."/>
            <person name="ten Have A."/>
            <person name="Tudzynski B."/>
            <person name="Tudzynski P."/>
            <person name="Wincker P."/>
            <person name="Andrew M."/>
            <person name="Anthouard V."/>
            <person name="Beever R.E."/>
            <person name="Beffa R."/>
            <person name="Benoit I."/>
            <person name="Bouzid O."/>
            <person name="Brault B."/>
            <person name="Chen Z."/>
            <person name="Choquer M."/>
            <person name="Collemare J."/>
            <person name="Cotton P."/>
            <person name="Danchin E.G."/>
            <person name="Da Silva C."/>
            <person name="Gautier A."/>
            <person name="Giraud C."/>
            <person name="Giraud T."/>
            <person name="Gonzalez C."/>
            <person name="Grossetete S."/>
            <person name="Guldener U."/>
            <person name="Henrissat B."/>
            <person name="Howlett B.J."/>
            <person name="Kodira C."/>
            <person name="Kretschmer M."/>
            <person name="Lappartient A."/>
            <person name="Leroch M."/>
            <person name="Levis C."/>
            <person name="Mauceli E."/>
            <person name="Neuveglise C."/>
            <person name="Oeser B."/>
            <person name="Pearson M."/>
            <person name="Poulain J."/>
            <person name="Poussereau N."/>
            <person name="Quesneville H."/>
            <person name="Rascle C."/>
            <person name="Schumacher J."/>
            <person name="Segurens B."/>
            <person name="Sexton A."/>
            <person name="Silva E."/>
            <person name="Sirven C."/>
            <person name="Soanes D.M."/>
            <person name="Talbot N.J."/>
            <person name="Templeton M."/>
            <person name="Yandava C."/>
            <person name="Yarden O."/>
            <person name="Zeng Q."/>
            <person name="Rollins J.A."/>
            <person name="Lebrun M.H."/>
            <person name="Dickman M."/>
        </authorList>
    </citation>
    <scope>NUCLEOTIDE SEQUENCE [LARGE SCALE GENOMIC DNA]</scope>
    <source>
        <strain evidence="2">ATCC 18683 / 1980 / Ss-1</strain>
    </source>
</reference>
<gene>
    <name evidence="1" type="ORF">SS1G_04427</name>
</gene>
<protein>
    <submittedName>
        <fullName evidence="1">Uncharacterized protein</fullName>
    </submittedName>
</protein>
<organism evidence="1 2">
    <name type="scientific">Sclerotinia sclerotiorum (strain ATCC 18683 / 1980 / Ss-1)</name>
    <name type="common">White mold</name>
    <name type="synonym">Whetzelinia sclerotiorum</name>
    <dbReference type="NCBI Taxonomy" id="665079"/>
    <lineage>
        <taxon>Eukaryota</taxon>
        <taxon>Fungi</taxon>
        <taxon>Dikarya</taxon>
        <taxon>Ascomycota</taxon>
        <taxon>Pezizomycotina</taxon>
        <taxon>Leotiomycetes</taxon>
        <taxon>Helotiales</taxon>
        <taxon>Sclerotiniaceae</taxon>
        <taxon>Sclerotinia</taxon>
    </lineage>
</organism>
<dbReference type="KEGG" id="ssl:SS1G_04427"/>
<evidence type="ECO:0000313" key="1">
    <source>
        <dbReference type="EMBL" id="EDO01952.1"/>
    </source>
</evidence>
<dbReference type="InParanoid" id="A7EGI6"/>
<dbReference type="GeneID" id="5490792"/>
<dbReference type="Proteomes" id="UP000001312">
    <property type="component" value="Unassembled WGS sequence"/>
</dbReference>
<keyword evidence="2" id="KW-1185">Reference proteome</keyword>